<accession>A0A7R9M6L4</accession>
<sequence length="209" mass="23253">MSKKLVCVLLVVVFLAFIIESECATKKFLKGLLIGALLSGGHKGGGGGGDSHHAYHHYYPLYYKVQTQVWLTINPLADKTSQRLIEINWRNAPKSNLNDWVGIFTSDPIDSTGAIRVVDVNSRLNGYNVTDIQFPYRNFATGKLTQQCLGYYVAYIHNSIVFAKNCIKNNPFWMENNLSIIGDKKLPSLVIPGTHDSGSYEKWGPKSVG</sequence>
<dbReference type="GO" id="GO:0016829">
    <property type="term" value="F:lyase activity"/>
    <property type="evidence" value="ECO:0007669"/>
    <property type="project" value="UniProtKB-KW"/>
</dbReference>
<evidence type="ECO:0000256" key="1">
    <source>
        <dbReference type="ARBA" id="ARBA00000110"/>
    </source>
</evidence>
<dbReference type="GO" id="GO:0006629">
    <property type="term" value="P:lipid metabolic process"/>
    <property type="evidence" value="ECO:0007669"/>
    <property type="project" value="InterPro"/>
</dbReference>
<dbReference type="EMBL" id="OC922791">
    <property type="protein sequence ID" value="CAD7654429.1"/>
    <property type="molecule type" value="Genomic_DNA"/>
</dbReference>
<keyword evidence="6" id="KW-0732">Signal</keyword>
<reference evidence="7" key="1">
    <citation type="submission" date="2020-11" db="EMBL/GenBank/DDBJ databases">
        <authorList>
            <person name="Tran Van P."/>
        </authorList>
    </citation>
    <scope>NUCLEOTIDE SEQUENCE</scope>
</reference>
<dbReference type="OrthoDB" id="6426110at2759"/>
<dbReference type="EMBL" id="CAJPVJ010007966">
    <property type="protein sequence ID" value="CAG2171616.1"/>
    <property type="molecule type" value="Genomic_DNA"/>
</dbReference>
<gene>
    <name evidence="7" type="ORF">ONB1V03_LOCUS11076</name>
</gene>
<keyword evidence="3" id="KW-0460">Magnesium</keyword>
<comment type="catalytic activity">
    <reaction evidence="1">
        <text>an N-(acyl)-sphingosylphosphoethanolamine = an N-(acyl)-sphingosyl-1,3-cyclic phosphate + ethanolamine</text>
        <dbReference type="Rhea" id="RHEA:60648"/>
        <dbReference type="ChEBI" id="CHEBI:57603"/>
        <dbReference type="ChEBI" id="CHEBI:143891"/>
        <dbReference type="ChEBI" id="CHEBI:143892"/>
    </reaction>
</comment>
<keyword evidence="8" id="KW-1185">Reference proteome</keyword>
<keyword evidence="5" id="KW-0456">Lyase</keyword>
<feature type="signal peptide" evidence="6">
    <location>
        <begin position="1"/>
        <end position="23"/>
    </location>
</feature>
<protein>
    <submittedName>
        <fullName evidence="7">Uncharacterized protein</fullName>
    </submittedName>
</protein>
<dbReference type="InterPro" id="IPR017946">
    <property type="entry name" value="PLC-like_Pdiesterase_TIM-brl"/>
</dbReference>
<evidence type="ECO:0000256" key="6">
    <source>
        <dbReference type="SAM" id="SignalP"/>
    </source>
</evidence>
<evidence type="ECO:0000256" key="5">
    <source>
        <dbReference type="ARBA" id="ARBA00023239"/>
    </source>
</evidence>
<feature type="chain" id="PRO_5035592556" evidence="6">
    <location>
        <begin position="24"/>
        <end position="209"/>
    </location>
</feature>
<evidence type="ECO:0000313" key="8">
    <source>
        <dbReference type="Proteomes" id="UP000728032"/>
    </source>
</evidence>
<dbReference type="GO" id="GO:0046872">
    <property type="term" value="F:metal ion binding"/>
    <property type="evidence" value="ECO:0007669"/>
    <property type="project" value="UniProtKB-KW"/>
</dbReference>
<name>A0A7R9M6L4_9ACAR</name>
<evidence type="ECO:0000256" key="3">
    <source>
        <dbReference type="ARBA" id="ARBA00022842"/>
    </source>
</evidence>
<evidence type="ECO:0000313" key="7">
    <source>
        <dbReference type="EMBL" id="CAD7654429.1"/>
    </source>
</evidence>
<dbReference type="AlphaFoldDB" id="A0A7R9M6L4"/>
<keyword evidence="2" id="KW-0479">Metal-binding</keyword>
<feature type="non-terminal residue" evidence="7">
    <location>
        <position position="1"/>
    </location>
</feature>
<keyword evidence="4" id="KW-1015">Disulfide bond</keyword>
<dbReference type="GO" id="GO:0008081">
    <property type="term" value="F:phosphoric diester hydrolase activity"/>
    <property type="evidence" value="ECO:0007669"/>
    <property type="project" value="InterPro"/>
</dbReference>
<dbReference type="Proteomes" id="UP000728032">
    <property type="component" value="Unassembled WGS sequence"/>
</dbReference>
<proteinExistence type="predicted"/>
<dbReference type="Gene3D" id="3.20.20.190">
    <property type="entry name" value="Phosphatidylinositol (PI) phosphodiesterase"/>
    <property type="match status" value="1"/>
</dbReference>
<organism evidence="7">
    <name type="scientific">Oppiella nova</name>
    <dbReference type="NCBI Taxonomy" id="334625"/>
    <lineage>
        <taxon>Eukaryota</taxon>
        <taxon>Metazoa</taxon>
        <taxon>Ecdysozoa</taxon>
        <taxon>Arthropoda</taxon>
        <taxon>Chelicerata</taxon>
        <taxon>Arachnida</taxon>
        <taxon>Acari</taxon>
        <taxon>Acariformes</taxon>
        <taxon>Sarcoptiformes</taxon>
        <taxon>Oribatida</taxon>
        <taxon>Brachypylina</taxon>
        <taxon>Oppioidea</taxon>
        <taxon>Oppiidae</taxon>
        <taxon>Oppiella</taxon>
    </lineage>
</organism>
<evidence type="ECO:0000256" key="2">
    <source>
        <dbReference type="ARBA" id="ARBA00022723"/>
    </source>
</evidence>
<evidence type="ECO:0000256" key="4">
    <source>
        <dbReference type="ARBA" id="ARBA00023157"/>
    </source>
</evidence>